<sequence length="316" mass="35503">MSSPSNSPKRRKHCSSASLLDAFTAEPTLFGNILSYIPASSASSVTQAIANACLALPASHQALVAQVGPSNQAFWQEMVLGVFDFAVDPSKAFNVEDYVQVGEYGEDDEVLTAIGEWQEDHPDEGEPSHYLDENFSYWKKLGVFFRPSQYGFLREIQQGKLTKDDWPAHEDAFTLFCDLATLTDKFKAMGRLHTFSDGQQQVFPCLLDARHEPVRRRGFELLQHCGIAPHFWDQGQCPVRRWSKRSTGRGCTNKIGVVFPQCGKETLSKLQKLVIQTLDEWLVIAVNMEECSGPTFHIGTSKRSGRWLGYLGQRDY</sequence>
<protein>
    <submittedName>
        <fullName evidence="1">Uncharacterized protein</fullName>
    </submittedName>
</protein>
<name>A0A8K1C2H2_PYTOL</name>
<evidence type="ECO:0000313" key="2">
    <source>
        <dbReference type="Proteomes" id="UP000794436"/>
    </source>
</evidence>
<evidence type="ECO:0000313" key="1">
    <source>
        <dbReference type="EMBL" id="TMW55251.1"/>
    </source>
</evidence>
<keyword evidence="2" id="KW-1185">Reference proteome</keyword>
<reference evidence="1" key="1">
    <citation type="submission" date="2019-03" db="EMBL/GenBank/DDBJ databases">
        <title>Long read genome sequence of the mycoparasitic Pythium oligandrum ATCC 38472 isolated from sugarbeet rhizosphere.</title>
        <authorList>
            <person name="Gaulin E."/>
        </authorList>
    </citation>
    <scope>NUCLEOTIDE SEQUENCE</scope>
    <source>
        <strain evidence="1">ATCC 38472_TT</strain>
    </source>
</reference>
<dbReference type="Proteomes" id="UP000794436">
    <property type="component" value="Unassembled WGS sequence"/>
</dbReference>
<dbReference type="OrthoDB" id="2179582at2759"/>
<gene>
    <name evidence="1" type="ORF">Poli38472_013142</name>
</gene>
<dbReference type="AlphaFoldDB" id="A0A8K1C2H2"/>
<accession>A0A8K1C2H2</accession>
<proteinExistence type="predicted"/>
<dbReference type="EMBL" id="SPLM01000148">
    <property type="protein sequence ID" value="TMW55251.1"/>
    <property type="molecule type" value="Genomic_DNA"/>
</dbReference>
<organism evidence="1 2">
    <name type="scientific">Pythium oligandrum</name>
    <name type="common">Mycoparasitic fungus</name>
    <dbReference type="NCBI Taxonomy" id="41045"/>
    <lineage>
        <taxon>Eukaryota</taxon>
        <taxon>Sar</taxon>
        <taxon>Stramenopiles</taxon>
        <taxon>Oomycota</taxon>
        <taxon>Peronosporomycetes</taxon>
        <taxon>Pythiales</taxon>
        <taxon>Pythiaceae</taxon>
        <taxon>Pythium</taxon>
    </lineage>
</organism>
<comment type="caution">
    <text evidence="1">The sequence shown here is derived from an EMBL/GenBank/DDBJ whole genome shotgun (WGS) entry which is preliminary data.</text>
</comment>